<dbReference type="Gene3D" id="1.10.8.1310">
    <property type="match status" value="1"/>
</dbReference>
<dbReference type="GO" id="GO:0005789">
    <property type="term" value="C:endoplasmic reticulum membrane"/>
    <property type="evidence" value="ECO:0007669"/>
    <property type="project" value="TreeGrafter"/>
</dbReference>
<evidence type="ECO:0000256" key="1">
    <source>
        <dbReference type="ARBA" id="ARBA00022468"/>
    </source>
</evidence>
<feature type="compositionally biased region" description="Basic and acidic residues" evidence="2">
    <location>
        <begin position="651"/>
        <end position="660"/>
    </location>
</feature>
<dbReference type="InterPro" id="IPR045913">
    <property type="entry name" value="TBC20/Gyp8-like"/>
</dbReference>
<feature type="region of interest" description="Disordered" evidence="2">
    <location>
        <begin position="492"/>
        <end position="557"/>
    </location>
</feature>
<evidence type="ECO:0000256" key="3">
    <source>
        <dbReference type="SAM" id="Phobius"/>
    </source>
</evidence>
<dbReference type="KEGG" id="pfp:PFL1_04732"/>
<dbReference type="RefSeq" id="XP_007880451.1">
    <property type="nucleotide sequence ID" value="XM_007882260.1"/>
</dbReference>
<feature type="compositionally biased region" description="Basic residues" evidence="2">
    <location>
        <begin position="173"/>
        <end position="184"/>
    </location>
</feature>
<dbReference type="GeneID" id="19318832"/>
<reference evidence="5 6" key="1">
    <citation type="journal article" date="2013" name="Plant Cell">
        <title>The transition from a phytopathogenic smut ancestor to an anamorphic biocontrol agent deciphered by comparative whole-genome analysis.</title>
        <authorList>
            <person name="Lefebvre F."/>
            <person name="Joly D.L."/>
            <person name="Labbe C."/>
            <person name="Teichmann B."/>
            <person name="Linning R."/>
            <person name="Belzile F."/>
            <person name="Bakkeren G."/>
            <person name="Belanger R.R."/>
        </authorList>
    </citation>
    <scope>NUCLEOTIDE SEQUENCE [LARGE SCALE GENOMIC DNA]</scope>
    <source>
        <strain evidence="5 6">PF-1</strain>
    </source>
</reference>
<sequence>MTIQERASRLDLLQQRSLQSGGFDRDLDGHTSDGFRKAAWLFLLHASSDLTVEATQPRNTLPKRPAKPASSTHGAESDQGDSQASSSSHTRSNSKSDILADSIHQPVSTPASSPRPELVRDAERVPVDKDGWQIAALDALSLDEPLSASATSPHAITKLSQQQTEEWETVTSKRTRTLQKRRNSTRPSPSPSQLEDESEGQGQDGDSRPAIPTTEDNKVSAPPPQHATATKKKKKKSKRSGAHKRTSTRDRPDDNGEAAGPTPANPAALGGLPTHRDEEQVDKDIRRSFVGPAFASQTAHERQVRRKQLEEVVVLTLRRHPTLNYFQGYHDVVSVLVLALAMSGDDVKEDGEPWRDEDERHGLLLAVERLSLHFVRDSMTHDLDPIMGQLKLVRNLVRAEDAELAGRVEAASALPFFALSWLLTLFSHDLEDQRLVQRCFDFVLAHGPQSVVYLCAAVVLLVKKRELEGLDGDEVEDQAMLHMVLSKLPRFTLDGDGNGDEGDEQGQVGKSVGEQRPEAAVSDAHGLYADPDVDPPSSRGDRARHEDATPQQNQEAVPLLHLLRKARELMEAHPLSSASLGADKVMGPKSVIFTWSDLQSELGSADKADDTDAWRARDALAERIVETVSSIVVDPQPSPPAFDDGYDEGEGGGKEKSTRAKERKRYRLLRYDDKRTKEVVLGTVVAVVGVAGVVVALYVEGKQRGQAQDVLAVLGGVVGWLGSNMRGPGA</sequence>
<dbReference type="SUPFAM" id="SSF47923">
    <property type="entry name" value="Ypt/Rab-GAP domain of gyp1p"/>
    <property type="match status" value="2"/>
</dbReference>
<dbReference type="PROSITE" id="PS50086">
    <property type="entry name" value="TBC_RABGAP"/>
    <property type="match status" value="1"/>
</dbReference>
<dbReference type="EMBL" id="KE361638">
    <property type="protein sequence ID" value="EPQ27594.1"/>
    <property type="molecule type" value="Genomic_DNA"/>
</dbReference>
<dbReference type="SMART" id="SM00164">
    <property type="entry name" value="TBC"/>
    <property type="match status" value="1"/>
</dbReference>
<dbReference type="GO" id="GO:0006888">
    <property type="term" value="P:endoplasmic reticulum to Golgi vesicle-mediated transport"/>
    <property type="evidence" value="ECO:0007669"/>
    <property type="project" value="TreeGrafter"/>
</dbReference>
<name>A0A061H578_9BASI</name>
<feature type="compositionally biased region" description="Polar residues" evidence="2">
    <location>
        <begin position="153"/>
        <end position="172"/>
    </location>
</feature>
<dbReference type="HOGENOM" id="CLU_014632_0_0_1"/>
<dbReference type="Gene3D" id="1.10.472.80">
    <property type="entry name" value="Ypt/Rab-GAP domain of gyp1p, domain 3"/>
    <property type="match status" value="1"/>
</dbReference>
<dbReference type="PANTHER" id="PTHR20913:SF7">
    <property type="entry name" value="RE60063P"/>
    <property type="match status" value="1"/>
</dbReference>
<evidence type="ECO:0000313" key="6">
    <source>
        <dbReference type="Proteomes" id="UP000053664"/>
    </source>
</evidence>
<feature type="transmembrane region" description="Helical" evidence="3">
    <location>
        <begin position="679"/>
        <end position="699"/>
    </location>
</feature>
<accession>A0A061H578</accession>
<dbReference type="PANTHER" id="PTHR20913">
    <property type="entry name" value="TBC1 DOMAIN FAMILY MEMBER 20/GTPASE"/>
    <property type="match status" value="1"/>
</dbReference>
<protein>
    <recommendedName>
        <fullName evidence="4">Rab-GAP TBC domain-containing protein</fullName>
    </recommendedName>
</protein>
<dbReference type="GO" id="GO:0005096">
    <property type="term" value="F:GTPase activator activity"/>
    <property type="evidence" value="ECO:0007669"/>
    <property type="project" value="UniProtKB-KW"/>
</dbReference>
<dbReference type="AlphaFoldDB" id="A0A061H578"/>
<feature type="domain" description="Rab-GAP TBC" evidence="4">
    <location>
        <begin position="259"/>
        <end position="447"/>
    </location>
</feature>
<keyword evidence="3" id="KW-0812">Transmembrane</keyword>
<keyword evidence="3" id="KW-1133">Transmembrane helix</keyword>
<keyword evidence="3" id="KW-0472">Membrane</keyword>
<feature type="region of interest" description="Disordered" evidence="2">
    <location>
        <begin position="633"/>
        <end position="661"/>
    </location>
</feature>
<feature type="region of interest" description="Disordered" evidence="2">
    <location>
        <begin position="153"/>
        <end position="274"/>
    </location>
</feature>
<organism evidence="5 6">
    <name type="scientific">Pseudozyma flocculosa PF-1</name>
    <dbReference type="NCBI Taxonomy" id="1277687"/>
    <lineage>
        <taxon>Eukaryota</taxon>
        <taxon>Fungi</taxon>
        <taxon>Dikarya</taxon>
        <taxon>Basidiomycota</taxon>
        <taxon>Ustilaginomycotina</taxon>
        <taxon>Ustilaginomycetes</taxon>
        <taxon>Ustilaginales</taxon>
        <taxon>Ustilaginaceae</taxon>
        <taxon>Pseudozyma</taxon>
    </lineage>
</organism>
<dbReference type="OrthoDB" id="10249988at2759"/>
<dbReference type="Pfam" id="PF00566">
    <property type="entry name" value="RabGAP-TBC"/>
    <property type="match status" value="1"/>
</dbReference>
<feature type="region of interest" description="Disordered" evidence="2">
    <location>
        <begin position="54"/>
        <end position="124"/>
    </location>
</feature>
<gene>
    <name evidence="5" type="ORF">PFL1_04732</name>
</gene>
<evidence type="ECO:0000313" key="5">
    <source>
        <dbReference type="EMBL" id="EPQ27594.1"/>
    </source>
</evidence>
<dbReference type="Proteomes" id="UP000053664">
    <property type="component" value="Unassembled WGS sequence"/>
</dbReference>
<dbReference type="InterPro" id="IPR035969">
    <property type="entry name" value="Rab-GAP_TBC_sf"/>
</dbReference>
<feature type="compositionally biased region" description="Basic and acidic residues" evidence="2">
    <location>
        <begin position="539"/>
        <end position="548"/>
    </location>
</feature>
<dbReference type="InterPro" id="IPR000195">
    <property type="entry name" value="Rab-GAP-TBC_dom"/>
</dbReference>
<evidence type="ECO:0000256" key="2">
    <source>
        <dbReference type="SAM" id="MobiDB-lite"/>
    </source>
</evidence>
<dbReference type="eggNOG" id="KOG2595">
    <property type="taxonomic scope" value="Eukaryota"/>
</dbReference>
<keyword evidence="1" id="KW-0343">GTPase activation</keyword>
<feature type="compositionally biased region" description="Low complexity" evidence="2">
    <location>
        <begin position="80"/>
        <end position="96"/>
    </location>
</feature>
<feature type="compositionally biased region" description="Basic residues" evidence="2">
    <location>
        <begin position="229"/>
        <end position="246"/>
    </location>
</feature>
<evidence type="ECO:0000259" key="4">
    <source>
        <dbReference type="PROSITE" id="PS50086"/>
    </source>
</evidence>
<proteinExistence type="predicted"/>